<dbReference type="SMART" id="SM00575">
    <property type="entry name" value="ZnF_PMZ"/>
    <property type="match status" value="1"/>
</dbReference>
<dbReference type="Pfam" id="PF10551">
    <property type="entry name" value="MULE"/>
    <property type="match status" value="1"/>
</dbReference>
<dbReference type="Pfam" id="PF03101">
    <property type="entry name" value="FAR1"/>
    <property type="match status" value="1"/>
</dbReference>
<comment type="function">
    <text evidence="6">Putative transcription activator involved in regulating light control of development.</text>
</comment>
<dbReference type="InterPro" id="IPR031052">
    <property type="entry name" value="FHY3/FAR1"/>
</dbReference>
<organism evidence="9">
    <name type="scientific">Oryza sativa subsp. japonica</name>
    <name type="common">Rice</name>
    <dbReference type="NCBI Taxonomy" id="39947"/>
    <lineage>
        <taxon>Eukaryota</taxon>
        <taxon>Viridiplantae</taxon>
        <taxon>Streptophyta</taxon>
        <taxon>Embryophyta</taxon>
        <taxon>Tracheophyta</taxon>
        <taxon>Spermatophyta</taxon>
        <taxon>Magnoliopsida</taxon>
        <taxon>Liliopsida</taxon>
        <taxon>Poales</taxon>
        <taxon>Poaceae</taxon>
        <taxon>BOP clade</taxon>
        <taxon>Oryzoideae</taxon>
        <taxon>Oryzeae</taxon>
        <taxon>Oryzinae</taxon>
        <taxon>Oryza</taxon>
        <taxon>Oryza sativa</taxon>
    </lineage>
</organism>
<evidence type="ECO:0000256" key="5">
    <source>
        <dbReference type="PROSITE-ProRule" id="PRU00325"/>
    </source>
</evidence>
<dbReference type="PANTHER" id="PTHR31669">
    <property type="entry name" value="PROTEIN FAR1-RELATED SEQUENCE 10-RELATED"/>
    <property type="match status" value="1"/>
</dbReference>
<feature type="region of interest" description="Disordered" evidence="7">
    <location>
        <begin position="207"/>
        <end position="233"/>
    </location>
</feature>
<dbReference type="InterPro" id="IPR006564">
    <property type="entry name" value="Znf_PMZ"/>
</dbReference>
<evidence type="ECO:0000256" key="2">
    <source>
        <dbReference type="ARBA" id="ARBA00022723"/>
    </source>
</evidence>
<proteinExistence type="inferred from homology"/>
<name>B9GA53_ORYSJ</name>
<keyword evidence="3 5" id="KW-0863">Zinc-finger</keyword>
<feature type="domain" description="SWIM-type" evidence="8">
    <location>
        <begin position="577"/>
        <end position="613"/>
    </location>
</feature>
<dbReference type="PANTHER" id="PTHR31669:SF179">
    <property type="entry name" value="PROTEIN FAR1-RELATED SEQUENCE 5"/>
    <property type="match status" value="1"/>
</dbReference>
<comment type="subcellular location">
    <subcellularLocation>
        <location evidence="6">Nucleus</location>
    </subcellularLocation>
</comment>
<dbReference type="Pfam" id="PF04434">
    <property type="entry name" value="SWIM"/>
    <property type="match status" value="1"/>
</dbReference>
<reference evidence="9" key="1">
    <citation type="journal article" date="2005" name="PLoS Biol.">
        <title>The genomes of Oryza sativa: a history of duplications.</title>
        <authorList>
            <person name="Yu J."/>
            <person name="Wang J."/>
            <person name="Lin W."/>
            <person name="Li S."/>
            <person name="Li H."/>
            <person name="Zhou J."/>
            <person name="Ni P."/>
            <person name="Dong W."/>
            <person name="Hu S."/>
            <person name="Zeng C."/>
            <person name="Zhang J."/>
            <person name="Zhang Y."/>
            <person name="Li R."/>
            <person name="Xu Z."/>
            <person name="Li S."/>
            <person name="Li X."/>
            <person name="Zheng H."/>
            <person name="Cong L."/>
            <person name="Lin L."/>
            <person name="Yin J."/>
            <person name="Geng J."/>
            <person name="Li G."/>
            <person name="Shi J."/>
            <person name="Liu J."/>
            <person name="Lv H."/>
            <person name="Li J."/>
            <person name="Wang J."/>
            <person name="Deng Y."/>
            <person name="Ran L."/>
            <person name="Shi X."/>
            <person name="Wang X."/>
            <person name="Wu Q."/>
            <person name="Li C."/>
            <person name="Ren X."/>
            <person name="Wang J."/>
            <person name="Wang X."/>
            <person name="Li D."/>
            <person name="Liu D."/>
            <person name="Zhang X."/>
            <person name="Ji Z."/>
            <person name="Zhao W."/>
            <person name="Sun Y."/>
            <person name="Zhang Z."/>
            <person name="Bao J."/>
            <person name="Han Y."/>
            <person name="Dong L."/>
            <person name="Ji J."/>
            <person name="Chen P."/>
            <person name="Wu S."/>
            <person name="Liu J."/>
            <person name="Xiao Y."/>
            <person name="Bu D."/>
            <person name="Tan J."/>
            <person name="Yang L."/>
            <person name="Ye C."/>
            <person name="Zhang J."/>
            <person name="Xu J."/>
            <person name="Zhou Y."/>
            <person name="Yu Y."/>
            <person name="Zhang B."/>
            <person name="Zhuang S."/>
            <person name="Wei H."/>
            <person name="Liu B."/>
            <person name="Lei M."/>
            <person name="Yu H."/>
            <person name="Li Y."/>
            <person name="Xu H."/>
            <person name="Wei S."/>
            <person name="He X."/>
            <person name="Fang L."/>
            <person name="Zhang Z."/>
            <person name="Zhang Y."/>
            <person name="Huang X."/>
            <person name="Su Z."/>
            <person name="Tong W."/>
            <person name="Li J."/>
            <person name="Tong Z."/>
            <person name="Li S."/>
            <person name="Ye J."/>
            <person name="Wang L."/>
            <person name="Fang L."/>
            <person name="Lei T."/>
            <person name="Chen C."/>
            <person name="Chen H."/>
            <person name="Xu Z."/>
            <person name="Li H."/>
            <person name="Huang H."/>
            <person name="Zhang F."/>
            <person name="Xu H."/>
            <person name="Li N."/>
            <person name="Zhao C."/>
            <person name="Li S."/>
            <person name="Dong L."/>
            <person name="Huang Y."/>
            <person name="Li L."/>
            <person name="Xi Y."/>
            <person name="Qi Q."/>
            <person name="Li W."/>
            <person name="Zhang B."/>
            <person name="Hu W."/>
            <person name="Zhang Y."/>
            <person name="Tian X."/>
            <person name="Jiao Y."/>
            <person name="Liang X."/>
            <person name="Jin J."/>
            <person name="Gao L."/>
            <person name="Zheng W."/>
            <person name="Hao B."/>
            <person name="Liu S."/>
            <person name="Wang W."/>
            <person name="Yuan L."/>
            <person name="Cao M."/>
            <person name="McDermott J."/>
            <person name="Samudrala R."/>
            <person name="Wang J."/>
            <person name="Wong G.K."/>
            <person name="Yang H."/>
        </authorList>
    </citation>
    <scope>NUCLEOTIDE SEQUENCE [LARGE SCALE GENOMIC DNA]</scope>
</reference>
<dbReference type="InterPro" id="IPR018289">
    <property type="entry name" value="MULE_transposase_dom"/>
</dbReference>
<gene>
    <name evidence="9" type="ORF">OsJ_33510</name>
</gene>
<dbReference type="InterPro" id="IPR007527">
    <property type="entry name" value="Znf_SWIM"/>
</dbReference>
<dbReference type="Proteomes" id="UP000007752">
    <property type="component" value="Chromosome 11"/>
</dbReference>
<accession>B9GA53</accession>
<evidence type="ECO:0000256" key="7">
    <source>
        <dbReference type="SAM" id="MobiDB-lite"/>
    </source>
</evidence>
<evidence type="ECO:0000256" key="1">
    <source>
        <dbReference type="ARBA" id="ARBA00005889"/>
    </source>
</evidence>
<keyword evidence="6" id="KW-0539">Nucleus</keyword>
<evidence type="ECO:0000313" key="9">
    <source>
        <dbReference type="EMBL" id="EEE51909.1"/>
    </source>
</evidence>
<dbReference type="PROSITE" id="PS50966">
    <property type="entry name" value="ZF_SWIM"/>
    <property type="match status" value="1"/>
</dbReference>
<dbReference type="EMBL" id="CM000148">
    <property type="protein sequence ID" value="EEE51909.1"/>
    <property type="molecule type" value="Genomic_DNA"/>
</dbReference>
<reference evidence="9" key="2">
    <citation type="submission" date="2008-12" db="EMBL/GenBank/DDBJ databases">
        <title>Improved gene annotation of the rice (Oryza sativa) genomes.</title>
        <authorList>
            <person name="Wang J."/>
            <person name="Li R."/>
            <person name="Fan W."/>
            <person name="Huang Q."/>
            <person name="Zhang J."/>
            <person name="Zhou Y."/>
            <person name="Hu Y."/>
            <person name="Zi S."/>
            <person name="Li J."/>
            <person name="Ni P."/>
            <person name="Zheng H."/>
            <person name="Zhang Y."/>
            <person name="Zhao M."/>
            <person name="Hao Q."/>
            <person name="McDermott J."/>
            <person name="Samudrala R."/>
            <person name="Kristiansen K."/>
            <person name="Wong G.K.-S."/>
        </authorList>
    </citation>
    <scope>NUCLEOTIDE SEQUENCE</scope>
</reference>
<dbReference type="GO" id="GO:0006355">
    <property type="term" value="P:regulation of DNA-templated transcription"/>
    <property type="evidence" value="ECO:0007669"/>
    <property type="project" value="UniProtKB-UniRule"/>
</dbReference>
<evidence type="ECO:0000259" key="8">
    <source>
        <dbReference type="PROSITE" id="PS50966"/>
    </source>
</evidence>
<evidence type="ECO:0000256" key="3">
    <source>
        <dbReference type="ARBA" id="ARBA00022771"/>
    </source>
</evidence>
<dbReference type="InterPro" id="IPR004330">
    <property type="entry name" value="FAR1_DNA_bnd_dom"/>
</dbReference>
<dbReference type="GO" id="GO:0008270">
    <property type="term" value="F:zinc ion binding"/>
    <property type="evidence" value="ECO:0007669"/>
    <property type="project" value="UniProtKB-UniRule"/>
</dbReference>
<protein>
    <recommendedName>
        <fullName evidence="6">Protein FAR1-RELATED SEQUENCE</fullName>
    </recommendedName>
</protein>
<evidence type="ECO:0000256" key="6">
    <source>
        <dbReference type="RuleBase" id="RU367018"/>
    </source>
</evidence>
<comment type="similarity">
    <text evidence="1 6">Belongs to the FHY3/FAR1 family.</text>
</comment>
<keyword evidence="2 6" id="KW-0479">Metal-binding</keyword>
<evidence type="ECO:0000256" key="4">
    <source>
        <dbReference type="ARBA" id="ARBA00022833"/>
    </source>
</evidence>
<dbReference type="GO" id="GO:0005634">
    <property type="term" value="C:nucleus"/>
    <property type="evidence" value="ECO:0007669"/>
    <property type="project" value="UniProtKB-SubCell"/>
</dbReference>
<dbReference type="AlphaFoldDB" id="B9GA53"/>
<sequence length="694" mass="77753">MEKKDEEVPPPVVPELCAALPPPQPVAEVQVCSEEVLVIAVPVPSEERAIVLHKPDDAARNLLLGPLRPEFPLRVSPDWIHGLKSTGLREARDLHGRDLHRALFEELTMDETSNLTMVPWVPVPSNSQEASTSGAATTTTEMMDAEDTSMEGLPSRKDTLLDASKKRRNRASARAACPAMLQVNRRPSSRWLVSRCVLLHSHPLASSSSSADAAATDAAEPNDSSSAEQDGGAAAAAAALAPGGGVAQGLLDHFRKLQLDNPAFCYAVQIDRSGCIANFIWVDARARSLYRRFGDAVVLDLTCRRNRRAVPFAAFTGMNHHRQAIVFGCALMTDESENSFAWLFETWLAFMGGKKPMSFTIGYSRDVEMAAMKVFGGDVRHRFCRRDIFFICKQKLASLYSEHSTLKDELKECVTELERIDEFESTWRMLLSKYNLFGNEWLQTIYSIRHQWVPAYLKDSFFGEIINAPKLETMFKFFQRSSITTTTLRDIAFQFDKAIARDYQTELQEDFATFSSKPVMKSSHPMEKQASELYTKVMFDLFQDELIESSGFLVQNVESGDISRFEVTQSENANIRYTVLYSEPRASVSCSCHKFEFAGVLCRHALRVLTAIGIPVLPENYILKRWTRNAKNNILSQVPANTKGSLAWRCNDLCRDGIRFAEEGATSEEIYKTAKEALQKAFAEILPQSEAHLK</sequence>
<feature type="compositionally biased region" description="Low complexity" evidence="7">
    <location>
        <begin position="207"/>
        <end position="219"/>
    </location>
</feature>
<keyword evidence="4 6" id="KW-0862">Zinc</keyword>